<evidence type="ECO:0000259" key="2">
    <source>
        <dbReference type="Pfam" id="PF00535"/>
    </source>
</evidence>
<evidence type="ECO:0000313" key="3">
    <source>
        <dbReference type="EMBL" id="MBO0933876.1"/>
    </source>
</evidence>
<name>A0A939GBY7_9BACT</name>
<dbReference type="InterPro" id="IPR050834">
    <property type="entry name" value="Glycosyltransf_2"/>
</dbReference>
<dbReference type="EMBL" id="JAFMYU010000023">
    <property type="protein sequence ID" value="MBO0933876.1"/>
    <property type="molecule type" value="Genomic_DNA"/>
</dbReference>
<dbReference type="Pfam" id="PF00535">
    <property type="entry name" value="Glycos_transf_2"/>
    <property type="match status" value="1"/>
</dbReference>
<keyword evidence="1" id="KW-0812">Transmembrane</keyword>
<dbReference type="CDD" id="cd00761">
    <property type="entry name" value="Glyco_tranf_GTA_type"/>
    <property type="match status" value="1"/>
</dbReference>
<dbReference type="AlphaFoldDB" id="A0A939GBY7"/>
<proteinExistence type="predicted"/>
<sequence length="323" mass="36123">MDPFFTVVIPTGPDTDRLTLCLQALTAQTLPPDQFEVVVVDDANRPETAVVVAHFSAETRIEVRYLAQRDRRGLAAARNRGWRAARGQFIAFTDADCQPQPTWLASAQGMFRRGAMVVTGSVRAVAPRVAGQARSQPVPDITELSTANCFCQKVALERAGGFEETFDLAWREDLDLQFKFLEIGIPILRCPEAAVMQPMHPTGWYTSLNNERKKRYDALLYKRHPELFRQRIHRSEALVARQYLTVAGLVMALLAAAVSYWSVALLGMAIWLAFTGLSLMEEWSGQADLLTNAKQAGATSVASPFLSVYWRLYGAVKYRVLYF</sequence>
<keyword evidence="4" id="KW-1185">Reference proteome</keyword>
<keyword evidence="1" id="KW-0472">Membrane</keyword>
<evidence type="ECO:0000256" key="1">
    <source>
        <dbReference type="SAM" id="Phobius"/>
    </source>
</evidence>
<dbReference type="Proteomes" id="UP000664795">
    <property type="component" value="Unassembled WGS sequence"/>
</dbReference>
<dbReference type="SUPFAM" id="SSF53448">
    <property type="entry name" value="Nucleotide-diphospho-sugar transferases"/>
    <property type="match status" value="1"/>
</dbReference>
<dbReference type="InterPro" id="IPR029044">
    <property type="entry name" value="Nucleotide-diphossugar_trans"/>
</dbReference>
<comment type="caution">
    <text evidence="3">The sequence shown here is derived from an EMBL/GenBank/DDBJ whole genome shotgun (WGS) entry which is preliminary data.</text>
</comment>
<feature type="transmembrane region" description="Helical" evidence="1">
    <location>
        <begin position="243"/>
        <end position="274"/>
    </location>
</feature>
<keyword evidence="1" id="KW-1133">Transmembrane helix</keyword>
<dbReference type="RefSeq" id="WP_207337840.1">
    <property type="nucleotide sequence ID" value="NZ_JAFMYU010000023.1"/>
</dbReference>
<gene>
    <name evidence="3" type="ORF">J2I48_22900</name>
</gene>
<organism evidence="3 4">
    <name type="scientific">Fibrella aquatilis</name>
    <dbReference type="NCBI Taxonomy" id="2817059"/>
    <lineage>
        <taxon>Bacteria</taxon>
        <taxon>Pseudomonadati</taxon>
        <taxon>Bacteroidota</taxon>
        <taxon>Cytophagia</taxon>
        <taxon>Cytophagales</taxon>
        <taxon>Spirosomataceae</taxon>
        <taxon>Fibrella</taxon>
    </lineage>
</organism>
<dbReference type="InterPro" id="IPR001173">
    <property type="entry name" value="Glyco_trans_2-like"/>
</dbReference>
<dbReference type="PANTHER" id="PTHR43685:SF2">
    <property type="entry name" value="GLYCOSYLTRANSFERASE 2-LIKE DOMAIN-CONTAINING PROTEIN"/>
    <property type="match status" value="1"/>
</dbReference>
<dbReference type="PANTHER" id="PTHR43685">
    <property type="entry name" value="GLYCOSYLTRANSFERASE"/>
    <property type="match status" value="1"/>
</dbReference>
<accession>A0A939GBY7</accession>
<feature type="domain" description="Glycosyltransferase 2-like" evidence="2">
    <location>
        <begin position="6"/>
        <end position="129"/>
    </location>
</feature>
<dbReference type="Gene3D" id="3.90.550.10">
    <property type="entry name" value="Spore Coat Polysaccharide Biosynthesis Protein SpsA, Chain A"/>
    <property type="match status" value="1"/>
</dbReference>
<evidence type="ECO:0000313" key="4">
    <source>
        <dbReference type="Proteomes" id="UP000664795"/>
    </source>
</evidence>
<protein>
    <submittedName>
        <fullName evidence="3">Glycosyltransferase</fullName>
    </submittedName>
</protein>
<reference evidence="3 4" key="1">
    <citation type="submission" date="2021-03" db="EMBL/GenBank/DDBJ databases">
        <title>Fibrella sp. HMF5036 genome sequencing and assembly.</title>
        <authorList>
            <person name="Kang H."/>
            <person name="Kim H."/>
            <person name="Bae S."/>
            <person name="Joh K."/>
        </authorList>
    </citation>
    <scope>NUCLEOTIDE SEQUENCE [LARGE SCALE GENOMIC DNA]</scope>
    <source>
        <strain evidence="3 4">HMF5036</strain>
    </source>
</reference>